<protein>
    <submittedName>
        <fullName evidence="2">Dihydrodipicolinate reductase</fullName>
    </submittedName>
</protein>
<organism evidence="2 3">
    <name type="scientific">Mycobacterium lentiflavum</name>
    <dbReference type="NCBI Taxonomy" id="141349"/>
    <lineage>
        <taxon>Bacteria</taxon>
        <taxon>Bacillati</taxon>
        <taxon>Actinomycetota</taxon>
        <taxon>Actinomycetes</taxon>
        <taxon>Mycobacteriales</taxon>
        <taxon>Mycobacteriaceae</taxon>
        <taxon>Mycobacterium</taxon>
        <taxon>Mycobacterium simiae complex</taxon>
    </lineage>
</organism>
<dbReference type="InterPro" id="IPR036291">
    <property type="entry name" value="NAD(P)-bd_dom_sf"/>
</dbReference>
<dbReference type="OrthoDB" id="4759936at2"/>
<name>A0A0E4GZA9_MYCLN</name>
<dbReference type="STRING" id="141349.BN1232_03319"/>
<evidence type="ECO:0000313" key="3">
    <source>
        <dbReference type="Proteomes" id="UP000199251"/>
    </source>
</evidence>
<evidence type="ECO:0000259" key="1">
    <source>
        <dbReference type="Pfam" id="PF19328"/>
    </source>
</evidence>
<evidence type="ECO:0000313" key="2">
    <source>
        <dbReference type="EMBL" id="CQD15493.1"/>
    </source>
</evidence>
<dbReference type="Pfam" id="PF19328">
    <property type="entry name" value="DAP_DH_C"/>
    <property type="match status" value="1"/>
</dbReference>
<dbReference type="Gene3D" id="3.40.50.720">
    <property type="entry name" value="NAD(P)-binding Rossmann-like Domain"/>
    <property type="match status" value="1"/>
</dbReference>
<dbReference type="Proteomes" id="UP000199251">
    <property type="component" value="Unassembled WGS sequence"/>
</dbReference>
<proteinExistence type="predicted"/>
<accession>A0A0E4GZA9</accession>
<dbReference type="InterPro" id="IPR045760">
    <property type="entry name" value="DAP_DH_C"/>
</dbReference>
<reference evidence="2 3" key="1">
    <citation type="submission" date="2015-03" db="EMBL/GenBank/DDBJ databases">
        <authorList>
            <person name="Urmite Genomes"/>
        </authorList>
    </citation>
    <scope>NUCLEOTIDE SEQUENCE [LARGE SCALE GENOMIC DNA]</scope>
    <source>
        <strain evidence="2 3">CSUR P1491</strain>
    </source>
</reference>
<sequence length="360" mass="38721">MRRVIQFSTGNVGRHSLRAIIGRPDLELVGVHAASADKIGMDAAQLCGLEAPTGIVATDDIDALVNLGADCVVYTSQGETRPMEAIEQISKFLAAGTNVVGTSMVWLVTPRHAEDWLREPLERACAEGNTSLYVNGVDPGFSGDTLVHAAVSLTTRVDSITVQEIFDYGNYDDAEFTGAAMGFGSTEDDDSPMMFLPGVIVSMWGGQARSLADNLDIKVDEVRQRVEPWYTPQRIDCTMMTVEPGQMAAVRFATEGVRDGKPVITLEHVTRLTNAAAPDWEFPPGGHTGVHRVVVEGEPRVEINTHLSHPVLDSTDAGCISTAGRVVNAIEWVCRAPQGLVAVEDISLSATMRGTMWAEG</sequence>
<feature type="domain" description="2,4-diaminopentanoate dehydrogenase C-terminal" evidence="1">
    <location>
        <begin position="144"/>
        <end position="356"/>
    </location>
</feature>
<gene>
    <name evidence="2" type="ORF">BN1232_03319</name>
</gene>
<dbReference type="EMBL" id="CTEE01000001">
    <property type="protein sequence ID" value="CQD15493.1"/>
    <property type="molecule type" value="Genomic_DNA"/>
</dbReference>
<dbReference type="RefSeq" id="WP_090603097.1">
    <property type="nucleotide sequence ID" value="NZ_CTEE01000001.1"/>
</dbReference>
<dbReference type="AlphaFoldDB" id="A0A0E4GZA9"/>
<dbReference type="SUPFAM" id="SSF51735">
    <property type="entry name" value="NAD(P)-binding Rossmann-fold domains"/>
    <property type="match status" value="1"/>
</dbReference>